<feature type="domain" description="LamG-like jellyroll fold" evidence="4">
    <location>
        <begin position="118"/>
        <end position="262"/>
    </location>
</feature>
<sequence length="720" mass="76272">MLANLYFKFFLTLLVLGIIAYGIFWYQTRAGTTINVSIIPPDSASTLDDSLVGWWTFDGKNLIQNAADSSGKGNPGYLTSFTSTTTVPGKLGQALALDGVDDQVNFGDKTQFEFASGESWTISMWFYPMDGTGSDKGIITKGYSEASENNMPWYLLAWNESTGGCTAPNITFYIRATGSINAINCKGSLPINTWYHIVNRYDASSATLYFYLNGVLEDTATGVTANAYGTNTSALILGRFFAGHTKSSADDLRIWNRALSAAEVQQLYSFGATAKAAVTLPSITDGLLGWWTFDGKNLIQNAADSSGQGNTGYLTNFNSTTTAPGALGQALLFDGVNDSVSNIRDVGSIKTVTFWMKTATTTANASMIDTGIVAGGGTIETNSGGTITATSFTSPTIYVDGSSASALIPDLKWHHVAVTTNTAESGAGFIIGKATSLNFGGSLDDVRIWNRALSGEEVNRLYHLGATTKISVTLATNSDLQNGLVGHWTFDGKNLIQNAADSSGQGNTGYLTSFTSTTTAPGKLGQALSFDGGNDYVQTNASLQSANDFTLSTWMKATSTAFAEHVLWEGGAGENGWGLAGGVPPETHGEMHLSLGSITDGGVSGNGLSFFLGFQNNAGTLNAIYSGFDLTNQWAHIIVVVRESGGGAGTPTVGLYVNGVLVASDTGTVAQTDRSLWDTKFRIGQSDVSTRFFGGSLDDVRIWNRALSPEEIKRLYELGK</sequence>
<evidence type="ECO:0000259" key="4">
    <source>
        <dbReference type="SMART" id="SM00560"/>
    </source>
</evidence>
<dbReference type="InterPro" id="IPR006558">
    <property type="entry name" value="LamG-like"/>
</dbReference>
<dbReference type="STRING" id="1798508.A3A35_00260"/>
<comment type="caution">
    <text evidence="5">The sequence shown here is derived from an EMBL/GenBank/DDBJ whole genome shotgun (WGS) entry which is preliminary data.</text>
</comment>
<dbReference type="Gene3D" id="2.60.120.200">
    <property type="match status" value="4"/>
</dbReference>
<evidence type="ECO:0000256" key="1">
    <source>
        <dbReference type="ARBA" id="ARBA00022729"/>
    </source>
</evidence>
<evidence type="ECO:0000256" key="2">
    <source>
        <dbReference type="ARBA" id="ARBA00023157"/>
    </source>
</evidence>
<keyword evidence="3" id="KW-0472">Membrane</keyword>
<keyword evidence="3" id="KW-1133">Transmembrane helix</keyword>
<name>A0A1F6ECF9_9BACT</name>
<evidence type="ECO:0000313" key="6">
    <source>
        <dbReference type="Proteomes" id="UP000179115"/>
    </source>
</evidence>
<keyword evidence="3" id="KW-0812">Transmembrane</keyword>
<dbReference type="EMBL" id="MFLV01000025">
    <property type="protein sequence ID" value="OGG71359.1"/>
    <property type="molecule type" value="Genomic_DNA"/>
</dbReference>
<dbReference type="InterPro" id="IPR013320">
    <property type="entry name" value="ConA-like_dom_sf"/>
</dbReference>
<dbReference type="SUPFAM" id="SSF49899">
    <property type="entry name" value="Concanavalin A-like lectins/glucanases"/>
    <property type="match status" value="3"/>
</dbReference>
<dbReference type="Pfam" id="PF13385">
    <property type="entry name" value="Laminin_G_3"/>
    <property type="match status" value="2"/>
</dbReference>
<organism evidence="5 6">
    <name type="scientific">Candidatus Kaiserbacteria bacterium RIFCSPLOWO2_01_FULL_51_21</name>
    <dbReference type="NCBI Taxonomy" id="1798508"/>
    <lineage>
        <taxon>Bacteria</taxon>
        <taxon>Candidatus Kaiseribacteriota</taxon>
    </lineage>
</organism>
<dbReference type="PANTHER" id="PTHR42535:SF2">
    <property type="entry name" value="CHROMOSOME UNDETERMINED SCAFFOLD_146, WHOLE GENOME SHOTGUN SEQUENCE"/>
    <property type="match status" value="1"/>
</dbReference>
<gene>
    <name evidence="5" type="ORF">A3A35_00260</name>
</gene>
<accession>A0A1F6ECF9</accession>
<keyword evidence="1" id="KW-0732">Signal</keyword>
<keyword evidence="2" id="KW-1015">Disulfide bond</keyword>
<dbReference type="Proteomes" id="UP000179115">
    <property type="component" value="Unassembled WGS sequence"/>
</dbReference>
<evidence type="ECO:0000256" key="3">
    <source>
        <dbReference type="SAM" id="Phobius"/>
    </source>
</evidence>
<feature type="transmembrane region" description="Helical" evidence="3">
    <location>
        <begin position="7"/>
        <end position="26"/>
    </location>
</feature>
<reference evidence="5 6" key="1">
    <citation type="journal article" date="2016" name="Nat. Commun.">
        <title>Thousands of microbial genomes shed light on interconnected biogeochemical processes in an aquifer system.</title>
        <authorList>
            <person name="Anantharaman K."/>
            <person name="Brown C.T."/>
            <person name="Hug L.A."/>
            <person name="Sharon I."/>
            <person name="Castelle C.J."/>
            <person name="Probst A.J."/>
            <person name="Thomas B.C."/>
            <person name="Singh A."/>
            <person name="Wilkins M.J."/>
            <person name="Karaoz U."/>
            <person name="Brodie E.L."/>
            <person name="Williams K.H."/>
            <person name="Hubbard S.S."/>
            <person name="Banfield J.F."/>
        </authorList>
    </citation>
    <scope>NUCLEOTIDE SEQUENCE [LARGE SCALE GENOMIC DNA]</scope>
</reference>
<dbReference type="PANTHER" id="PTHR42535">
    <property type="entry name" value="OOKINETE PROTEIN, PUTATIVE-RELATED"/>
    <property type="match status" value="1"/>
</dbReference>
<protein>
    <recommendedName>
        <fullName evidence="4">LamG-like jellyroll fold domain-containing protein</fullName>
    </recommendedName>
</protein>
<proteinExistence type="predicted"/>
<dbReference type="SMART" id="SM00560">
    <property type="entry name" value="LamGL"/>
    <property type="match status" value="1"/>
</dbReference>
<evidence type="ECO:0000313" key="5">
    <source>
        <dbReference type="EMBL" id="OGG71359.1"/>
    </source>
</evidence>
<dbReference type="AlphaFoldDB" id="A0A1F6ECF9"/>